<protein>
    <recommendedName>
        <fullName evidence="5 10">Nicotinate-nucleotide--dimethylbenzimidazole phosphoribosyltransferase</fullName>
        <ecNumber evidence="4 10">2.4.2.21</ecNumber>
    </recommendedName>
</protein>
<proteinExistence type="inferred from homology"/>
<dbReference type="EMBL" id="DVMH01000004">
    <property type="protein sequence ID" value="HIU09765.1"/>
    <property type="molecule type" value="Genomic_DNA"/>
</dbReference>
<evidence type="ECO:0000313" key="11">
    <source>
        <dbReference type="EMBL" id="HIU09765.1"/>
    </source>
</evidence>
<gene>
    <name evidence="11" type="primary">cobT</name>
    <name evidence="11" type="ORF">IAB00_00700</name>
</gene>
<dbReference type="FunFam" id="3.40.50.10210:FF:000001">
    <property type="entry name" value="Nicotinate-nucleotide--dimethylbenzimidazole phosphoribosyltransferase"/>
    <property type="match status" value="1"/>
</dbReference>
<evidence type="ECO:0000256" key="3">
    <source>
        <dbReference type="ARBA" id="ARBA00007110"/>
    </source>
</evidence>
<dbReference type="InterPro" id="IPR003200">
    <property type="entry name" value="Nict_dMeBzImd_PRibTrfase"/>
</dbReference>
<name>A0A9D1KYQ6_9FIRM</name>
<comment type="similarity">
    <text evidence="3">Belongs to the CobT family.</text>
</comment>
<evidence type="ECO:0000256" key="10">
    <source>
        <dbReference type="NCBIfam" id="TIGR03160"/>
    </source>
</evidence>
<dbReference type="Proteomes" id="UP000824124">
    <property type="component" value="Unassembled WGS sequence"/>
</dbReference>
<organism evidence="11 12">
    <name type="scientific">Candidatus Avidehalobacter gallistercoris</name>
    <dbReference type="NCBI Taxonomy" id="2840694"/>
    <lineage>
        <taxon>Bacteria</taxon>
        <taxon>Bacillati</taxon>
        <taxon>Bacillota</taxon>
        <taxon>Clostridia</taxon>
        <taxon>Eubacteriales</taxon>
        <taxon>Peptococcaceae</taxon>
        <taxon>Peptococcaceae incertae sedis</taxon>
        <taxon>Candidatus Avidehalobacter</taxon>
    </lineage>
</organism>
<keyword evidence="7 11" id="KW-0328">Glycosyltransferase</keyword>
<dbReference type="AlphaFoldDB" id="A0A9D1KYQ6"/>
<dbReference type="GO" id="GO:0009236">
    <property type="term" value="P:cobalamin biosynthetic process"/>
    <property type="evidence" value="ECO:0007669"/>
    <property type="project" value="UniProtKB-UniRule"/>
</dbReference>
<dbReference type="InterPro" id="IPR017846">
    <property type="entry name" value="Nict_dMeBzImd_PRibTrfase_bact"/>
</dbReference>
<evidence type="ECO:0000256" key="7">
    <source>
        <dbReference type="ARBA" id="ARBA00022676"/>
    </source>
</evidence>
<dbReference type="GO" id="GO:0008939">
    <property type="term" value="F:nicotinate-nucleotide-dimethylbenzimidazole phosphoribosyltransferase activity"/>
    <property type="evidence" value="ECO:0007669"/>
    <property type="project" value="UniProtKB-UniRule"/>
</dbReference>
<evidence type="ECO:0000256" key="5">
    <source>
        <dbReference type="ARBA" id="ARBA00015486"/>
    </source>
</evidence>
<dbReference type="InterPro" id="IPR023195">
    <property type="entry name" value="Nict_dMeBzImd_PRibTrfase_N"/>
</dbReference>
<comment type="pathway">
    <text evidence="2">Nucleoside biosynthesis; alpha-ribazole biosynthesis; alpha-ribazole from 5,6-dimethylbenzimidazole: step 1/2.</text>
</comment>
<evidence type="ECO:0000313" key="12">
    <source>
        <dbReference type="Proteomes" id="UP000824124"/>
    </source>
</evidence>
<keyword evidence="8 11" id="KW-0808">Transferase</keyword>
<comment type="function">
    <text evidence="1">Catalyzes the synthesis of alpha-ribazole-5'-phosphate from nicotinate mononucleotide (NAMN) and 5,6-dimethylbenzimidazole (DMB).</text>
</comment>
<reference evidence="11" key="1">
    <citation type="submission" date="2020-10" db="EMBL/GenBank/DDBJ databases">
        <authorList>
            <person name="Gilroy R."/>
        </authorList>
    </citation>
    <scope>NUCLEOTIDE SEQUENCE</scope>
    <source>
        <strain evidence="11">2830</strain>
    </source>
</reference>
<dbReference type="Gene3D" id="1.10.1610.10">
    <property type="match status" value="1"/>
</dbReference>
<dbReference type="InterPro" id="IPR036087">
    <property type="entry name" value="Nict_dMeBzImd_PRibTrfase_sf"/>
</dbReference>
<evidence type="ECO:0000256" key="8">
    <source>
        <dbReference type="ARBA" id="ARBA00022679"/>
    </source>
</evidence>
<dbReference type="PANTHER" id="PTHR43463:SF1">
    <property type="entry name" value="NICOTINATE-NUCLEOTIDE--DIMETHYLBENZIMIDAZOLE PHOSPHORIBOSYLTRANSFERASE"/>
    <property type="match status" value="1"/>
</dbReference>
<evidence type="ECO:0000256" key="4">
    <source>
        <dbReference type="ARBA" id="ARBA00011991"/>
    </source>
</evidence>
<dbReference type="EC" id="2.4.2.21" evidence="4 10"/>
<dbReference type="NCBIfam" id="TIGR03160">
    <property type="entry name" value="cobT_DBIPRT"/>
    <property type="match status" value="1"/>
</dbReference>
<keyword evidence="6" id="KW-0169">Cobalamin biosynthesis</keyword>
<evidence type="ECO:0000256" key="6">
    <source>
        <dbReference type="ARBA" id="ARBA00022573"/>
    </source>
</evidence>
<evidence type="ECO:0000256" key="9">
    <source>
        <dbReference type="ARBA" id="ARBA00047340"/>
    </source>
</evidence>
<dbReference type="Gene3D" id="3.40.50.10210">
    <property type="match status" value="1"/>
</dbReference>
<dbReference type="SUPFAM" id="SSF52733">
    <property type="entry name" value="Nicotinate mononucleotide:5,6-dimethylbenzimidazole phosphoribosyltransferase (CobT)"/>
    <property type="match status" value="1"/>
</dbReference>
<sequence length="355" mass="37125">MELSEALTKIQPASAAAYDAAYQHWKSLGKPLYSLGMLEEYICRVAAMRGTARVTLSKPGLIIMCADNGVVAEGVSQVGQEATTSVTENFTHGNTSVAIMARHAGIDIFPVDIGVNHIFDNPGIIDRKIAMGTKNIVHEPAMTLDEAKRAIAAGIDMVGQLALSGYDVIATGEMGIGNTTTSSAILSVLLHEPVEKMTGKGSGLTRAGMQRKINAIKQAVAVNNPDPDDALDVLAKVGGLDIAGLAGVFLGGAVYKLPVLIDGVISATAALVAKSICPLAGDYMLASHCSKEPAGQMVLQALELRAPLQADMCLGEGTGAVAFLPVLQLGLAVYNEMSTYAEARLADYTELEEKL</sequence>
<comment type="catalytic activity">
    <reaction evidence="9">
        <text>5,6-dimethylbenzimidazole + nicotinate beta-D-ribonucleotide = alpha-ribazole 5'-phosphate + nicotinate + H(+)</text>
        <dbReference type="Rhea" id="RHEA:11196"/>
        <dbReference type="ChEBI" id="CHEBI:15378"/>
        <dbReference type="ChEBI" id="CHEBI:15890"/>
        <dbReference type="ChEBI" id="CHEBI:32544"/>
        <dbReference type="ChEBI" id="CHEBI:57502"/>
        <dbReference type="ChEBI" id="CHEBI:57918"/>
        <dbReference type="EC" id="2.4.2.21"/>
    </reaction>
</comment>
<dbReference type="CDD" id="cd02439">
    <property type="entry name" value="DMB-PRT_CobT"/>
    <property type="match status" value="1"/>
</dbReference>
<dbReference type="PANTHER" id="PTHR43463">
    <property type="entry name" value="NICOTINATE-NUCLEOTIDE--DIMETHYLBENZIMIDAZOLE PHOSPHORIBOSYLTRANSFERASE"/>
    <property type="match status" value="1"/>
</dbReference>
<dbReference type="NCBIfam" id="NF000996">
    <property type="entry name" value="PRK00105.1"/>
    <property type="match status" value="1"/>
</dbReference>
<comment type="caution">
    <text evidence="11">The sequence shown here is derived from an EMBL/GenBank/DDBJ whole genome shotgun (WGS) entry which is preliminary data.</text>
</comment>
<evidence type="ECO:0000256" key="2">
    <source>
        <dbReference type="ARBA" id="ARBA00005049"/>
    </source>
</evidence>
<evidence type="ECO:0000256" key="1">
    <source>
        <dbReference type="ARBA" id="ARBA00002197"/>
    </source>
</evidence>
<accession>A0A9D1KYQ6</accession>
<dbReference type="Pfam" id="PF02277">
    <property type="entry name" value="DBI_PRT"/>
    <property type="match status" value="1"/>
</dbReference>
<reference evidence="11" key="2">
    <citation type="journal article" date="2021" name="PeerJ">
        <title>Extensive microbial diversity within the chicken gut microbiome revealed by metagenomics and culture.</title>
        <authorList>
            <person name="Gilroy R."/>
            <person name="Ravi A."/>
            <person name="Getino M."/>
            <person name="Pursley I."/>
            <person name="Horton D.L."/>
            <person name="Alikhan N.F."/>
            <person name="Baker D."/>
            <person name="Gharbi K."/>
            <person name="Hall N."/>
            <person name="Watson M."/>
            <person name="Adriaenssens E.M."/>
            <person name="Foster-Nyarko E."/>
            <person name="Jarju S."/>
            <person name="Secka A."/>
            <person name="Antonio M."/>
            <person name="Oren A."/>
            <person name="Chaudhuri R.R."/>
            <person name="La Ragione R."/>
            <person name="Hildebrand F."/>
            <person name="Pallen M.J."/>
        </authorList>
    </citation>
    <scope>NUCLEOTIDE SEQUENCE</scope>
    <source>
        <strain evidence="11">2830</strain>
    </source>
</reference>